<proteinExistence type="predicted"/>
<dbReference type="Proteomes" id="UP000828390">
    <property type="component" value="Unassembled WGS sequence"/>
</dbReference>
<reference evidence="1" key="1">
    <citation type="journal article" date="2019" name="bioRxiv">
        <title>The Genome of the Zebra Mussel, Dreissena polymorpha: A Resource for Invasive Species Research.</title>
        <authorList>
            <person name="McCartney M.A."/>
            <person name="Auch B."/>
            <person name="Kono T."/>
            <person name="Mallez S."/>
            <person name="Zhang Y."/>
            <person name="Obille A."/>
            <person name="Becker A."/>
            <person name="Abrahante J.E."/>
            <person name="Garbe J."/>
            <person name="Badalamenti J.P."/>
            <person name="Herman A."/>
            <person name="Mangelson H."/>
            <person name="Liachko I."/>
            <person name="Sullivan S."/>
            <person name="Sone E.D."/>
            <person name="Koren S."/>
            <person name="Silverstein K.A.T."/>
            <person name="Beckman K.B."/>
            <person name="Gohl D.M."/>
        </authorList>
    </citation>
    <scope>NUCLEOTIDE SEQUENCE</scope>
    <source>
        <strain evidence="1">Duluth1</strain>
        <tissue evidence="1">Whole animal</tissue>
    </source>
</reference>
<reference evidence="1" key="2">
    <citation type="submission" date="2020-11" db="EMBL/GenBank/DDBJ databases">
        <authorList>
            <person name="McCartney M.A."/>
            <person name="Auch B."/>
            <person name="Kono T."/>
            <person name="Mallez S."/>
            <person name="Becker A."/>
            <person name="Gohl D.M."/>
            <person name="Silverstein K.A.T."/>
            <person name="Koren S."/>
            <person name="Bechman K.B."/>
            <person name="Herman A."/>
            <person name="Abrahante J.E."/>
            <person name="Garbe J."/>
        </authorList>
    </citation>
    <scope>NUCLEOTIDE SEQUENCE</scope>
    <source>
        <strain evidence="1">Duluth1</strain>
        <tissue evidence="1">Whole animal</tissue>
    </source>
</reference>
<dbReference type="EMBL" id="JAIWYP010000001">
    <property type="protein sequence ID" value="KAH3888031.1"/>
    <property type="molecule type" value="Genomic_DNA"/>
</dbReference>
<keyword evidence="2" id="KW-1185">Reference proteome</keyword>
<gene>
    <name evidence="1" type="ORF">DPMN_012052</name>
</gene>
<accession>A0A9D4S0Y0</accession>
<sequence>MGIRPKDPLPNELEFEIDTENIKSIDFLVDDIRLDGARHILFATPVQLQLLQRAKRWFIDGTFKVVSRPFYQLM</sequence>
<evidence type="ECO:0000313" key="1">
    <source>
        <dbReference type="EMBL" id="KAH3888031.1"/>
    </source>
</evidence>
<evidence type="ECO:0000313" key="2">
    <source>
        <dbReference type="Proteomes" id="UP000828390"/>
    </source>
</evidence>
<name>A0A9D4S0Y0_DREPO</name>
<organism evidence="1 2">
    <name type="scientific">Dreissena polymorpha</name>
    <name type="common">Zebra mussel</name>
    <name type="synonym">Mytilus polymorpha</name>
    <dbReference type="NCBI Taxonomy" id="45954"/>
    <lineage>
        <taxon>Eukaryota</taxon>
        <taxon>Metazoa</taxon>
        <taxon>Spiralia</taxon>
        <taxon>Lophotrochozoa</taxon>
        <taxon>Mollusca</taxon>
        <taxon>Bivalvia</taxon>
        <taxon>Autobranchia</taxon>
        <taxon>Heteroconchia</taxon>
        <taxon>Euheterodonta</taxon>
        <taxon>Imparidentia</taxon>
        <taxon>Neoheterodontei</taxon>
        <taxon>Myida</taxon>
        <taxon>Dreissenoidea</taxon>
        <taxon>Dreissenidae</taxon>
        <taxon>Dreissena</taxon>
    </lineage>
</organism>
<dbReference type="AlphaFoldDB" id="A0A9D4S0Y0"/>
<protein>
    <submittedName>
        <fullName evidence="1">Uncharacterized protein</fullName>
    </submittedName>
</protein>
<comment type="caution">
    <text evidence="1">The sequence shown here is derived from an EMBL/GenBank/DDBJ whole genome shotgun (WGS) entry which is preliminary data.</text>
</comment>